<keyword evidence="2 7" id="KW-0645">Protease</keyword>
<evidence type="ECO:0000256" key="5">
    <source>
        <dbReference type="ARBA" id="ARBA00022833"/>
    </source>
</evidence>
<comment type="cofactor">
    <cofactor evidence="7">
        <name>Zn(2+)</name>
        <dbReference type="ChEBI" id="CHEBI:29105"/>
    </cofactor>
</comment>
<evidence type="ECO:0000313" key="11">
    <source>
        <dbReference type="EMBL" id="ETH31215.1"/>
    </source>
</evidence>
<dbReference type="PANTHER" id="PTHR43579">
    <property type="match status" value="1"/>
</dbReference>
<evidence type="ECO:0000259" key="9">
    <source>
        <dbReference type="Pfam" id="PF01447"/>
    </source>
</evidence>
<dbReference type="InterPro" id="IPR013856">
    <property type="entry name" value="Peptidase_M4_domain"/>
</dbReference>
<comment type="function">
    <text evidence="7">Extracellular zinc metalloprotease.</text>
</comment>
<dbReference type="InterPro" id="IPR027268">
    <property type="entry name" value="Peptidase_M4/M1_CTD_sf"/>
</dbReference>
<dbReference type="CDD" id="cd09597">
    <property type="entry name" value="M4_TLP"/>
    <property type="match status" value="1"/>
</dbReference>
<dbReference type="GO" id="GO:0004222">
    <property type="term" value="F:metalloendopeptidase activity"/>
    <property type="evidence" value="ECO:0007669"/>
    <property type="project" value="UniProtKB-UniRule"/>
</dbReference>
<evidence type="ECO:0000256" key="3">
    <source>
        <dbReference type="ARBA" id="ARBA00022723"/>
    </source>
</evidence>
<sequence length="451" mass="48172">MKRPTSKAARPSVVPPYLLDRLAQAADARLSARAVNTLRIDTSQRAVRLAAPPAPASARPPGQVDRQVHDAGGGLQLPGALVRSEGQPAHADVAVNEAYDHLGATYALFWQAYGRHSLDGAGRALVASVHYGEEYDNAFWNGAQMVFGDGDGDVFNRFTIAVDIVAHELTHGVIDHEGGLRYEGQSGALNESLCDVFGSLAKQHVAGQRADQADWLIGAGLFTAKVRARAALDGAARQRLRRSPAGPRPAAGTHAGLRADRRGQWRRAYQFRHSQPCIPSGRHRAGRPCLGGSRPDLVRHLAPAGADAAGRFRPVRAPVGGTGRPPWRGPGGGAAGLDRCRGTDMIALPSLEQAAEVRVSRQGGVAFVLALVRTRRFELGACSATLRAQIDAALHSAAGQARDACGQGDQRYFRVEVHFGAGSRAEPLRFDVPEELAPHDLVWLWRSAPAR</sequence>
<dbReference type="Proteomes" id="UP000018679">
    <property type="component" value="Unassembled WGS sequence"/>
</dbReference>
<feature type="region of interest" description="Disordered" evidence="8">
    <location>
        <begin position="237"/>
        <end position="256"/>
    </location>
</feature>
<dbReference type="PANTHER" id="PTHR43579:SF1">
    <property type="entry name" value="NEUTRAL METALLOPROTEINASE"/>
    <property type="match status" value="1"/>
</dbReference>
<dbReference type="Pfam" id="PF20242">
    <property type="entry name" value="Emfourin"/>
    <property type="match status" value="1"/>
</dbReference>
<comment type="similarity">
    <text evidence="1 7">Belongs to the peptidase M4 family.</text>
</comment>
<dbReference type="AlphaFoldDB" id="A0AAI9NF44"/>
<dbReference type="InterPro" id="IPR052759">
    <property type="entry name" value="Metalloprotease_M4"/>
</dbReference>
<proteinExistence type="inferred from homology"/>
<dbReference type="Gene3D" id="1.10.390.10">
    <property type="entry name" value="Neutral Protease Domain 2"/>
    <property type="match status" value="1"/>
</dbReference>
<dbReference type="Pfam" id="PF02868">
    <property type="entry name" value="Peptidase_M4_C"/>
    <property type="match status" value="1"/>
</dbReference>
<dbReference type="EC" id="3.4.24.-" evidence="7"/>
<gene>
    <name evidence="11" type="ORF">L566_2612</name>
</gene>
<evidence type="ECO:0000256" key="6">
    <source>
        <dbReference type="ARBA" id="ARBA00023049"/>
    </source>
</evidence>
<accession>A0AAI9NF44</accession>
<dbReference type="InterPro" id="IPR049457">
    <property type="entry name" value="Emfourin"/>
</dbReference>
<protein>
    <recommendedName>
        <fullName evidence="7">Neutral metalloproteinase</fullName>
        <ecNumber evidence="7">3.4.24.-</ecNumber>
    </recommendedName>
</protein>
<comment type="caution">
    <text evidence="11">The sequence shown here is derived from an EMBL/GenBank/DDBJ whole genome shotgun (WGS) entry which is preliminary data.</text>
</comment>
<evidence type="ECO:0000256" key="1">
    <source>
        <dbReference type="ARBA" id="ARBA00009388"/>
    </source>
</evidence>
<dbReference type="Gene3D" id="3.10.170.10">
    <property type="match status" value="1"/>
</dbReference>
<feature type="domain" description="Peptidase M4" evidence="9">
    <location>
        <begin position="94"/>
        <end position="174"/>
    </location>
</feature>
<comment type="subcellular location">
    <subcellularLocation>
        <location evidence="7">Secreted</location>
    </subcellularLocation>
</comment>
<dbReference type="SUPFAM" id="SSF55486">
    <property type="entry name" value="Metalloproteases ('zincins'), catalytic domain"/>
    <property type="match status" value="1"/>
</dbReference>
<dbReference type="EMBL" id="AXSB02000022">
    <property type="protein sequence ID" value="ETH31215.1"/>
    <property type="molecule type" value="Genomic_DNA"/>
</dbReference>
<evidence type="ECO:0000256" key="2">
    <source>
        <dbReference type="ARBA" id="ARBA00022670"/>
    </source>
</evidence>
<dbReference type="GO" id="GO:0006508">
    <property type="term" value="P:proteolysis"/>
    <property type="evidence" value="ECO:0007669"/>
    <property type="project" value="UniProtKB-KW"/>
</dbReference>
<feature type="region of interest" description="Disordered" evidence="8">
    <location>
        <begin position="313"/>
        <end position="333"/>
    </location>
</feature>
<keyword evidence="7" id="KW-0964">Secreted</keyword>
<evidence type="ECO:0000259" key="10">
    <source>
        <dbReference type="Pfam" id="PF02868"/>
    </source>
</evidence>
<feature type="domain" description="Peptidase M4 C-terminal" evidence="10">
    <location>
        <begin position="179"/>
        <end position="228"/>
    </location>
</feature>
<dbReference type="GO" id="GO:0046872">
    <property type="term" value="F:metal ion binding"/>
    <property type="evidence" value="ECO:0007669"/>
    <property type="project" value="UniProtKB-UniRule"/>
</dbReference>
<feature type="region of interest" description="Disordered" evidence="8">
    <location>
        <begin position="46"/>
        <end position="70"/>
    </location>
</feature>
<evidence type="ECO:0000256" key="8">
    <source>
        <dbReference type="SAM" id="MobiDB-lite"/>
    </source>
</evidence>
<dbReference type="InterPro" id="IPR023612">
    <property type="entry name" value="Peptidase_M4"/>
</dbReference>
<evidence type="ECO:0000256" key="4">
    <source>
        <dbReference type="ARBA" id="ARBA00022801"/>
    </source>
</evidence>
<keyword evidence="6 7" id="KW-0482">Metalloprotease</keyword>
<keyword evidence="5 7" id="KW-0862">Zinc</keyword>
<evidence type="ECO:0000313" key="12">
    <source>
        <dbReference type="Proteomes" id="UP000018679"/>
    </source>
</evidence>
<dbReference type="InterPro" id="IPR001570">
    <property type="entry name" value="Peptidase_M4_C_domain"/>
</dbReference>
<reference evidence="11 12" key="1">
    <citation type="journal article" date="2013" name="Genome Announc.">
        <title>Genome Sequences of 28 Bordetella pertussis U.S. Outbreak Strains Dating from 2010 to 2012.</title>
        <authorList>
            <person name="Harvill E.T."/>
            <person name="Goodfield L.L."/>
            <person name="Ivanov Y."/>
            <person name="Meyer J.A."/>
            <person name="Newth C."/>
            <person name="Cassiday P."/>
            <person name="Tondella M.L."/>
            <person name="Liao P."/>
            <person name="Zimmerman J."/>
            <person name="Meert K."/>
            <person name="Wessel D."/>
            <person name="Berger J."/>
            <person name="Dean J.M."/>
            <person name="Holubkov R."/>
            <person name="Burr J."/>
            <person name="Liu T."/>
            <person name="Brinkac L."/>
            <person name="Kim M."/>
            <person name="Losada L."/>
        </authorList>
    </citation>
    <scope>NUCLEOTIDE SEQUENCE [LARGE SCALE GENOMIC DNA]</scope>
    <source>
        <strain evidence="11 12">CHLA-26</strain>
    </source>
</reference>
<organism evidence="11 12">
    <name type="scientific">Bordetella pertussis CHLA-26</name>
    <dbReference type="NCBI Taxonomy" id="1331284"/>
    <lineage>
        <taxon>Bacteria</taxon>
        <taxon>Pseudomonadati</taxon>
        <taxon>Pseudomonadota</taxon>
        <taxon>Betaproteobacteria</taxon>
        <taxon>Burkholderiales</taxon>
        <taxon>Alcaligenaceae</taxon>
        <taxon>Bordetella</taxon>
    </lineage>
</organism>
<name>A0AAI9NF44_BORPT</name>
<keyword evidence="4 7" id="KW-0378">Hydrolase</keyword>
<dbReference type="PRINTS" id="PR00730">
    <property type="entry name" value="THERMOLYSIN"/>
</dbReference>
<evidence type="ECO:0000256" key="7">
    <source>
        <dbReference type="RuleBase" id="RU366073"/>
    </source>
</evidence>
<keyword evidence="3" id="KW-0479">Metal-binding</keyword>
<dbReference type="GO" id="GO:0005576">
    <property type="term" value="C:extracellular region"/>
    <property type="evidence" value="ECO:0007669"/>
    <property type="project" value="UniProtKB-SubCell"/>
</dbReference>
<dbReference type="Pfam" id="PF01447">
    <property type="entry name" value="Peptidase_M4"/>
    <property type="match status" value="1"/>
</dbReference>